<dbReference type="PROSITE" id="PS50059">
    <property type="entry name" value="FKBP_PPIASE"/>
    <property type="match status" value="1"/>
</dbReference>
<dbReference type="GO" id="GO:0005737">
    <property type="term" value="C:cytoplasm"/>
    <property type="evidence" value="ECO:0007669"/>
    <property type="project" value="TreeGrafter"/>
</dbReference>
<gene>
    <name evidence="11" type="ORF">PPAR1163_LOCUS1141</name>
</gene>
<dbReference type="InterPro" id="IPR046357">
    <property type="entry name" value="PPIase_dom_sf"/>
</dbReference>
<organism evidence="11">
    <name type="scientific">Phaeomonas parva</name>
    <dbReference type="NCBI Taxonomy" id="124430"/>
    <lineage>
        <taxon>Eukaryota</taxon>
        <taxon>Sar</taxon>
        <taxon>Stramenopiles</taxon>
        <taxon>Ochrophyta</taxon>
        <taxon>Pinguiophyceae</taxon>
        <taxon>Pinguiochrysidales</taxon>
        <taxon>Pinguiochrysidaceae</taxon>
        <taxon>Phaeomonas</taxon>
    </lineage>
</organism>
<dbReference type="SMART" id="SM00454">
    <property type="entry name" value="SAM"/>
    <property type="match status" value="1"/>
</dbReference>
<dbReference type="PANTHER" id="PTHR10516">
    <property type="entry name" value="PEPTIDYL-PROLYL CIS-TRANS ISOMERASE"/>
    <property type="match status" value="1"/>
</dbReference>
<dbReference type="PROSITE" id="PS50020">
    <property type="entry name" value="WW_DOMAIN_2"/>
    <property type="match status" value="1"/>
</dbReference>
<feature type="compositionally biased region" description="Acidic residues" evidence="7">
    <location>
        <begin position="338"/>
        <end position="354"/>
    </location>
</feature>
<feature type="domain" description="WW" evidence="8">
    <location>
        <begin position="77"/>
        <end position="111"/>
    </location>
</feature>
<evidence type="ECO:0000259" key="10">
    <source>
        <dbReference type="PROSITE" id="PS50105"/>
    </source>
</evidence>
<dbReference type="GO" id="GO:0003755">
    <property type="term" value="F:peptidyl-prolyl cis-trans isomerase activity"/>
    <property type="evidence" value="ECO:0007669"/>
    <property type="project" value="UniProtKB-KW"/>
</dbReference>
<keyword evidence="4 5" id="KW-0413">Isomerase</keyword>
<dbReference type="EMBL" id="HBGJ01001686">
    <property type="protein sequence ID" value="CAD9242797.1"/>
    <property type="molecule type" value="Transcribed_RNA"/>
</dbReference>
<dbReference type="Pfam" id="PF07647">
    <property type="entry name" value="SAM_2"/>
    <property type="match status" value="1"/>
</dbReference>
<evidence type="ECO:0000256" key="7">
    <source>
        <dbReference type="SAM" id="MobiDB-lite"/>
    </source>
</evidence>
<dbReference type="AlphaFoldDB" id="A0A7S1TPB3"/>
<dbReference type="InterPro" id="IPR050689">
    <property type="entry name" value="FKBP-type_PPIase"/>
</dbReference>
<protein>
    <recommendedName>
        <fullName evidence="2 5">peptidylprolyl isomerase</fullName>
        <ecNumber evidence="2 5">5.2.1.8</ecNumber>
    </recommendedName>
</protein>
<feature type="domain" description="SAM" evidence="10">
    <location>
        <begin position="249"/>
        <end position="313"/>
    </location>
</feature>
<evidence type="ECO:0000256" key="6">
    <source>
        <dbReference type="SAM" id="Coils"/>
    </source>
</evidence>
<reference evidence="11" key="1">
    <citation type="submission" date="2021-01" db="EMBL/GenBank/DDBJ databases">
        <authorList>
            <person name="Corre E."/>
            <person name="Pelletier E."/>
            <person name="Niang G."/>
            <person name="Scheremetjew M."/>
            <person name="Finn R."/>
            <person name="Kale V."/>
            <person name="Holt S."/>
            <person name="Cochrane G."/>
            <person name="Meng A."/>
            <person name="Brown T."/>
            <person name="Cohen L."/>
        </authorList>
    </citation>
    <scope>NUCLEOTIDE SEQUENCE</scope>
    <source>
        <strain evidence="11">CCMP2877</strain>
    </source>
</reference>
<feature type="compositionally biased region" description="Basic and acidic residues" evidence="7">
    <location>
        <begin position="1"/>
        <end position="10"/>
    </location>
</feature>
<dbReference type="Pfam" id="PF00254">
    <property type="entry name" value="FKBP_C"/>
    <property type="match status" value="1"/>
</dbReference>
<dbReference type="SUPFAM" id="SSF47769">
    <property type="entry name" value="SAM/Pointed domain"/>
    <property type="match status" value="1"/>
</dbReference>
<dbReference type="PANTHER" id="PTHR10516:SF443">
    <property type="entry name" value="FK506-BINDING PROTEIN 59-RELATED"/>
    <property type="match status" value="1"/>
</dbReference>
<dbReference type="Gene3D" id="3.10.50.40">
    <property type="match status" value="1"/>
</dbReference>
<dbReference type="PROSITE" id="PS50105">
    <property type="entry name" value="SAM_DOMAIN"/>
    <property type="match status" value="1"/>
</dbReference>
<dbReference type="SUPFAM" id="SSF54534">
    <property type="entry name" value="FKBP-like"/>
    <property type="match status" value="1"/>
</dbReference>
<accession>A0A7S1TPB3</accession>
<feature type="coiled-coil region" evidence="6">
    <location>
        <begin position="186"/>
        <end position="220"/>
    </location>
</feature>
<dbReference type="Gene3D" id="2.20.70.10">
    <property type="match status" value="1"/>
</dbReference>
<feature type="compositionally biased region" description="Basic and acidic residues" evidence="7">
    <location>
        <begin position="18"/>
        <end position="41"/>
    </location>
</feature>
<proteinExistence type="predicted"/>
<feature type="domain" description="PPIase FKBP-type" evidence="9">
    <location>
        <begin position="400"/>
        <end position="489"/>
    </location>
</feature>
<dbReference type="Gene3D" id="1.20.5.190">
    <property type="match status" value="1"/>
</dbReference>
<dbReference type="Pfam" id="PF00612">
    <property type="entry name" value="IQ"/>
    <property type="match status" value="1"/>
</dbReference>
<keyword evidence="3 5" id="KW-0697">Rotamase</keyword>
<evidence type="ECO:0000259" key="8">
    <source>
        <dbReference type="PROSITE" id="PS50020"/>
    </source>
</evidence>
<evidence type="ECO:0000256" key="5">
    <source>
        <dbReference type="PROSITE-ProRule" id="PRU00277"/>
    </source>
</evidence>
<dbReference type="Gene3D" id="1.10.150.50">
    <property type="entry name" value="Transcription Factor, Ets-1"/>
    <property type="match status" value="1"/>
</dbReference>
<dbReference type="EC" id="5.2.1.8" evidence="2 5"/>
<feature type="region of interest" description="Disordered" evidence="7">
    <location>
        <begin position="323"/>
        <end position="361"/>
    </location>
</feature>
<keyword evidence="6" id="KW-0175">Coiled coil</keyword>
<evidence type="ECO:0000256" key="1">
    <source>
        <dbReference type="ARBA" id="ARBA00000971"/>
    </source>
</evidence>
<evidence type="ECO:0000256" key="3">
    <source>
        <dbReference type="ARBA" id="ARBA00023110"/>
    </source>
</evidence>
<evidence type="ECO:0000256" key="4">
    <source>
        <dbReference type="ARBA" id="ARBA00023235"/>
    </source>
</evidence>
<dbReference type="InterPro" id="IPR013761">
    <property type="entry name" value="SAM/pointed_sf"/>
</dbReference>
<evidence type="ECO:0000256" key="2">
    <source>
        <dbReference type="ARBA" id="ARBA00013194"/>
    </source>
</evidence>
<dbReference type="PROSITE" id="PS50096">
    <property type="entry name" value="IQ"/>
    <property type="match status" value="1"/>
</dbReference>
<comment type="catalytic activity">
    <reaction evidence="1 5">
        <text>[protein]-peptidylproline (omega=180) = [protein]-peptidylproline (omega=0)</text>
        <dbReference type="Rhea" id="RHEA:16237"/>
        <dbReference type="Rhea" id="RHEA-COMP:10747"/>
        <dbReference type="Rhea" id="RHEA-COMP:10748"/>
        <dbReference type="ChEBI" id="CHEBI:83833"/>
        <dbReference type="ChEBI" id="CHEBI:83834"/>
        <dbReference type="EC" id="5.2.1.8"/>
    </reaction>
</comment>
<dbReference type="InterPro" id="IPR001660">
    <property type="entry name" value="SAM"/>
</dbReference>
<feature type="region of interest" description="Disordered" evidence="7">
    <location>
        <begin position="1"/>
        <end position="57"/>
    </location>
</feature>
<name>A0A7S1TPB3_9STRA</name>
<dbReference type="InterPro" id="IPR001202">
    <property type="entry name" value="WW_dom"/>
</dbReference>
<dbReference type="InterPro" id="IPR001179">
    <property type="entry name" value="PPIase_FKBP_dom"/>
</dbReference>
<sequence length="537" mass="62212">MDDKLAEDAKLAPLDDVADAKASKGELVPAEKKSGGRRDSGDGSDGESTNERELQDEAATDIQCAFRKWVARREVLGMIRDHYEKVWEPDYDCYFYFNARTEDSSWEPPKVLRGEPYDPLEEPAAIAIQTMGRRVMAKERARDVLFDRTERVFDPVTKEFFYHDTISDKTFWDKPKLLRPGEDIEANVADATLAEREDEVATLKRELEEERRRFAEFKAKRFNDVRELVKQSDIEDAKGRLRSKHMDDWTFQEVSAWLDEDLNCGHYCELIIQNRVDGVLMLNLNEEELIDMGITSKLSLRRIEVGMRKYRIRFERGIRDDDDDGLSDMSVSDTPSELLDEEDGQYAESEESDGDGSVQDYDLADLPITEDELVEMRRDEQFIDKELKHKGDGEHMPQAGDIVRIHMRVYDSKKKQIEDTKRWRKRPLEVVLGTSQLTRGVERSILTMTKGERAVFTIQAEYGYKDKEFPPFLPVGEVVTYDIQLVSFRTRPTWIKPLIQKPGLTEKPYYEDDTELKLEYSDTATAHGLVKPIEDEL</sequence>
<evidence type="ECO:0000313" key="11">
    <source>
        <dbReference type="EMBL" id="CAD9242797.1"/>
    </source>
</evidence>
<dbReference type="InterPro" id="IPR000048">
    <property type="entry name" value="IQ_motif_EF-hand-BS"/>
</dbReference>
<evidence type="ECO:0000259" key="9">
    <source>
        <dbReference type="PROSITE" id="PS50059"/>
    </source>
</evidence>